<evidence type="ECO:0000313" key="1">
    <source>
        <dbReference type="EMBL" id="MBO8483999.1"/>
    </source>
</evidence>
<evidence type="ECO:0000313" key="2">
    <source>
        <dbReference type="Proteomes" id="UP000725002"/>
    </source>
</evidence>
<dbReference type="CDD" id="cd03143">
    <property type="entry name" value="A4_beta-galactosidase_middle_domain"/>
    <property type="match status" value="1"/>
</dbReference>
<dbReference type="InterPro" id="IPR008979">
    <property type="entry name" value="Galactose-bd-like_sf"/>
</dbReference>
<proteinExistence type="predicted"/>
<gene>
    <name evidence="1" type="ORF">IAB75_07800</name>
</gene>
<protein>
    <recommendedName>
        <fullName evidence="3">Glycoside hydrolase family 2</fullName>
    </recommendedName>
</protein>
<dbReference type="PANTHER" id="PTHR36848">
    <property type="entry name" value="DNA-BINDING PROTEIN (PUTATIVE SECRETED PROTEIN)-RELATED"/>
    <property type="match status" value="1"/>
</dbReference>
<evidence type="ECO:0008006" key="3">
    <source>
        <dbReference type="Google" id="ProtNLM"/>
    </source>
</evidence>
<dbReference type="PANTHER" id="PTHR36848:SF2">
    <property type="entry name" value="SECRETED PROTEIN"/>
    <property type="match status" value="1"/>
</dbReference>
<organism evidence="1 2">
    <name type="scientific">Candidatus Cryptobacteroides avicola</name>
    <dbReference type="NCBI Taxonomy" id="2840757"/>
    <lineage>
        <taxon>Bacteria</taxon>
        <taxon>Pseudomonadati</taxon>
        <taxon>Bacteroidota</taxon>
        <taxon>Bacteroidia</taxon>
        <taxon>Bacteroidales</taxon>
        <taxon>Candidatus Cryptobacteroides</taxon>
    </lineage>
</organism>
<reference evidence="1" key="2">
    <citation type="journal article" date="2021" name="PeerJ">
        <title>Extensive microbial diversity within the chicken gut microbiome revealed by metagenomics and culture.</title>
        <authorList>
            <person name="Gilroy R."/>
            <person name="Ravi A."/>
            <person name="Getino M."/>
            <person name="Pursley I."/>
            <person name="Horton D.L."/>
            <person name="Alikhan N.F."/>
            <person name="Baker D."/>
            <person name="Gharbi K."/>
            <person name="Hall N."/>
            <person name="Watson M."/>
            <person name="Adriaenssens E.M."/>
            <person name="Foster-Nyarko E."/>
            <person name="Jarju S."/>
            <person name="Secka A."/>
            <person name="Antonio M."/>
            <person name="Oren A."/>
            <person name="Chaudhuri R.R."/>
            <person name="La Ragione R."/>
            <person name="Hildebrand F."/>
            <person name="Pallen M.J."/>
        </authorList>
    </citation>
    <scope>NUCLEOTIDE SEQUENCE</scope>
    <source>
        <strain evidence="1">G3-8215</strain>
    </source>
</reference>
<dbReference type="AlphaFoldDB" id="A0A940IIM1"/>
<reference evidence="1" key="1">
    <citation type="submission" date="2020-10" db="EMBL/GenBank/DDBJ databases">
        <authorList>
            <person name="Gilroy R."/>
        </authorList>
    </citation>
    <scope>NUCLEOTIDE SEQUENCE</scope>
    <source>
        <strain evidence="1">G3-8215</strain>
    </source>
</reference>
<dbReference type="Pfam" id="PF17132">
    <property type="entry name" value="Glyco_hydro_106"/>
    <property type="match status" value="2"/>
</dbReference>
<comment type="caution">
    <text evidence="1">The sequence shown here is derived from an EMBL/GenBank/DDBJ whole genome shotgun (WGS) entry which is preliminary data.</text>
</comment>
<dbReference type="Proteomes" id="UP000725002">
    <property type="component" value="Unassembled WGS sequence"/>
</dbReference>
<dbReference type="Gene3D" id="2.60.120.260">
    <property type="entry name" value="Galactose-binding domain-like"/>
    <property type="match status" value="1"/>
</dbReference>
<dbReference type="SUPFAM" id="SSF49785">
    <property type="entry name" value="Galactose-binding domain-like"/>
    <property type="match status" value="1"/>
</dbReference>
<accession>A0A940IIM1</accession>
<dbReference type="InterPro" id="IPR029062">
    <property type="entry name" value="Class_I_gatase-like"/>
</dbReference>
<dbReference type="EMBL" id="JADILV010000052">
    <property type="protein sequence ID" value="MBO8483999.1"/>
    <property type="molecule type" value="Genomic_DNA"/>
</dbReference>
<dbReference type="NCBIfam" id="NF045579">
    <property type="entry name" value="rhamnoside_JR"/>
    <property type="match status" value="1"/>
</dbReference>
<dbReference type="Gene3D" id="3.40.50.880">
    <property type="match status" value="1"/>
</dbReference>
<name>A0A940IIM1_9BACT</name>
<dbReference type="InterPro" id="IPR053161">
    <property type="entry name" value="Ulvan_degrading_GH"/>
</dbReference>
<sequence>MCFKRLFAGIVIGAAIFSVCSAEQLPSKGSIRIESDDLYALFKNPDSKYRPYARWWWNGLRLDEKEIVRELDVMQGMGLGGVEINSIRFADEADTLGYKEMPYLSDDWARMVRLAAKECRERGMVCDMIGGSGWPFGGEFLPREHQLQMLTVETETVDGGSTGTVFSISKDDLLRRVDPPIMSRNGTPEKTLMYVRVMPRYIDKFTEGICYDNIAGDEILTVNIPAGKHVIYFFVKMTGYMNVIEGAPGACGPVLNHFDKDAVLNYLDRLSEKLDYTSPEMKGLIRAAFVDSFELEGANWCDDMMAEWEEYYDYPLDPYLPYIIRKVGTMGDPLPEDYGCEFSEDIKEDIVYRVRNDFEHFQIKLFKDNFLDTFNAWCHRNGLKSRIQAYGRALHPIESSMYIDIPECETWFRDSLGTAYPDKDIFTGHAHSMINKFVASGSLLAGNGLVSCEEITNTGEIFQSTLEEIKIAGDMSNVSGVNSSILHGFNYSPNLQTGFPGWIKYGEYFSEQNTMYPYYRLWTDYKARISAVLQNSVPQADVAILHPLEDMWSVLGQQRDPYPVNVYPDYAHDLWQNLHQNGNGCDYVSENIICRSKVRNGRLSFGPRSYKWLILMEVESMSPETAAKLEKFAASGGRILCIGKKPHKSAGFNDYEKKTVEVERIIGRIEENYPDRFLFTESPEGNLTEWYGTVQEKYGIEPYVKIDRPVKWVFWNYYKSRNRDIFFVTNFNSKAVQEFQAEFPDGVAGKQAWVWIPETGERYMLAAEGRKLHVELNPAESVFIVFDDETDGTYYTPLPSRPEICATVNGVWDVRAEHFNGSVKEFRMERLQDFNSLPFPWLRSFAGTVSYTTVFAPESPESISVIDLGKVRGVTELFVNGEKAGTCWYGCHRFNVTGMLKEGENVIKVKVVTPLGNYADSLTGNKAAKRYAHSKRSLGLEEDVKLY</sequence>